<evidence type="ECO:0000256" key="2">
    <source>
        <dbReference type="ARBA" id="ARBA00022729"/>
    </source>
</evidence>
<keyword evidence="2" id="KW-0732">Signal</keyword>
<comment type="similarity">
    <text evidence="1">Belongs to the glycosyl hydrolase 3 family.</text>
</comment>
<dbReference type="Gene3D" id="3.20.20.300">
    <property type="entry name" value="Glycoside hydrolase, family 3, N-terminal domain"/>
    <property type="match status" value="1"/>
</dbReference>
<dbReference type="Gene3D" id="2.60.40.10">
    <property type="entry name" value="Immunoglobulins"/>
    <property type="match status" value="1"/>
</dbReference>
<reference evidence="6" key="2">
    <citation type="submission" date="2015-02" db="EMBL/GenBank/DDBJ databases">
        <title>Complete Genome Sequence of Pelosinus fermentans JBW45.</title>
        <authorList>
            <person name="De Leon K.B."/>
            <person name="Utturkar S.M."/>
            <person name="Camilleri L.B."/>
            <person name="Arkin A.P."/>
            <person name="Fields M.W."/>
            <person name="Brown S.D."/>
            <person name="Wall J.D."/>
        </authorList>
    </citation>
    <scope>NUCLEOTIDE SEQUENCE [LARGE SCALE GENOMIC DNA]</scope>
    <source>
        <strain evidence="6">JBW45</strain>
    </source>
</reference>
<dbReference type="Pfam" id="PF14310">
    <property type="entry name" value="Fn3-like"/>
    <property type="match status" value="1"/>
</dbReference>
<dbReference type="GO" id="GO:0009044">
    <property type="term" value="F:xylan 1,4-beta-xylosidase activity"/>
    <property type="evidence" value="ECO:0007669"/>
    <property type="project" value="InterPro"/>
</dbReference>
<dbReference type="PANTHER" id="PTHR42721:SF3">
    <property type="entry name" value="BETA-D-XYLOSIDASE 5-RELATED"/>
    <property type="match status" value="1"/>
</dbReference>
<dbReference type="EC" id="3.2.1.21" evidence="5"/>
<dbReference type="InterPro" id="IPR036962">
    <property type="entry name" value="Glyco_hydro_3_N_sf"/>
</dbReference>
<evidence type="ECO:0000256" key="1">
    <source>
        <dbReference type="ARBA" id="ARBA00005336"/>
    </source>
</evidence>
<dbReference type="Pfam" id="PF00933">
    <property type="entry name" value="Glyco_hydro_3"/>
    <property type="match status" value="1"/>
</dbReference>
<dbReference type="GO" id="GO:0008422">
    <property type="term" value="F:beta-glucosidase activity"/>
    <property type="evidence" value="ECO:0007669"/>
    <property type="project" value="UniProtKB-EC"/>
</dbReference>
<keyword evidence="3 5" id="KW-0378">Hydrolase</keyword>
<evidence type="ECO:0000259" key="4">
    <source>
        <dbReference type="SMART" id="SM01217"/>
    </source>
</evidence>
<dbReference type="Pfam" id="PF01915">
    <property type="entry name" value="Glyco_hydro_3_C"/>
    <property type="match status" value="1"/>
</dbReference>
<evidence type="ECO:0000313" key="5">
    <source>
        <dbReference type="EMBL" id="AJQ28747.1"/>
    </source>
</evidence>
<dbReference type="InterPro" id="IPR001764">
    <property type="entry name" value="Glyco_hydro_3_N"/>
</dbReference>
<dbReference type="PANTHER" id="PTHR42721">
    <property type="entry name" value="SUGAR HYDROLASE-RELATED"/>
    <property type="match status" value="1"/>
</dbReference>
<reference evidence="5 6" key="1">
    <citation type="journal article" date="2015" name="Genome Announc.">
        <title>Complete Genome Sequence of Pelosinus fermentans JBW45, a Member of a Remarkably Competitive Group of Negativicutes in the Firmicutes Phylum.</title>
        <authorList>
            <person name="De Leon K.B."/>
            <person name="Utturkar S.M."/>
            <person name="Camilleri L.B."/>
            <person name="Elias D.A."/>
            <person name="Arkin A.P."/>
            <person name="Fields M.W."/>
            <person name="Brown S.D."/>
            <person name="Wall J.D."/>
        </authorList>
    </citation>
    <scope>NUCLEOTIDE SEQUENCE [LARGE SCALE GENOMIC DNA]</scope>
    <source>
        <strain evidence="5 6">JBW45</strain>
    </source>
</reference>
<evidence type="ECO:0000256" key="3">
    <source>
        <dbReference type="ARBA" id="ARBA00022801"/>
    </source>
</evidence>
<accession>I9NLY0</accession>
<sequence>MHYLEQSSYIFYGHEANSNGLQGDERMEIFDYQDETLSFEQRAKDLVSRMTLEEKVTQMVYISPAIPRLGVPAYNWWSEALHGVARAGVATVFPQAIGLAATFDEKLIHDVAEVISIEGRAKFHEFQRKGDHGIYKGLTFWSPNVNIFRDPRWGRGQETFGEDPYLTGRLGVSFIKGLQGQDKKYLRAAACAKHFAVHSGPESERHSFDAVVSPKDLRETYLPAFKECVKEANVEAVMGAYNRVNGEPCCGSNMLLKETLRQEWGFTGHVVSDCWAIKDFHENHRVTSSAPESVALALNNGCDLNCGNMYLNLLIAYQEGLVTEEAINTAVTRLMLTRMKLGLFDTAENVPYTNIGFHQNDCQEHREFALEVSKKTLVLLKNENNLLPLDRNTISSIAVIGPNANSREALTGNYCGTASNYITVLEGIREAVGKDTIVSYAQGCHLYRDKAENLGEARDRFAEAVSTAERADIVVMCMGLDASIEGEEGDVSNEYASGDKLGLNLPGLQQELLEVIYQTGKPIILVLLAGSALAVTWAAEKVPAIIQAWYPGAEGGKALASAIFGEYSPVGKLPITFYRTTEELPEFTDYSMKNRTYRYMTKEALYPFGYGLGYTTFAYRQLQLNRTQISAGENVQCSVLVKNTGNFASDETVQLYIKDVKASVEVPILELQGIQKVHLLPGTEQEVFFTLTPRQLALINEEGNCILEPGAFEIYVGGCQPDSRSLQLLTGRVMEKILLEVVGEAIELEY</sequence>
<proteinExistence type="inferred from homology"/>
<feature type="domain" description="Fibronectin type III-like" evidence="4">
    <location>
        <begin position="651"/>
        <end position="720"/>
    </location>
</feature>
<dbReference type="InterPro" id="IPR013783">
    <property type="entry name" value="Ig-like_fold"/>
</dbReference>
<dbReference type="Proteomes" id="UP000005361">
    <property type="component" value="Chromosome"/>
</dbReference>
<dbReference type="AlphaFoldDB" id="I9NLY0"/>
<dbReference type="SUPFAM" id="SSF52279">
    <property type="entry name" value="Beta-D-glucan exohydrolase, C-terminal domain"/>
    <property type="match status" value="1"/>
</dbReference>
<dbReference type="Gene3D" id="3.40.50.1700">
    <property type="entry name" value="Glycoside hydrolase family 3 C-terminal domain"/>
    <property type="match status" value="1"/>
</dbReference>
<dbReference type="EMBL" id="CP010978">
    <property type="protein sequence ID" value="AJQ28747.1"/>
    <property type="molecule type" value="Genomic_DNA"/>
</dbReference>
<dbReference type="InterPro" id="IPR036881">
    <property type="entry name" value="Glyco_hydro_3_C_sf"/>
</dbReference>
<protein>
    <submittedName>
        <fullName evidence="5">Beta-glucosidase</fullName>
        <ecNumber evidence="5">3.2.1.21</ecNumber>
    </submittedName>
</protein>
<evidence type="ECO:0000313" key="6">
    <source>
        <dbReference type="Proteomes" id="UP000005361"/>
    </source>
</evidence>
<dbReference type="SMART" id="SM01217">
    <property type="entry name" value="Fn3_like"/>
    <property type="match status" value="1"/>
</dbReference>
<name>I9NLY0_9FIRM</name>
<dbReference type="GO" id="GO:0031222">
    <property type="term" value="P:arabinan catabolic process"/>
    <property type="evidence" value="ECO:0007669"/>
    <property type="project" value="TreeGrafter"/>
</dbReference>
<dbReference type="GO" id="GO:0046556">
    <property type="term" value="F:alpha-L-arabinofuranosidase activity"/>
    <property type="evidence" value="ECO:0007669"/>
    <property type="project" value="TreeGrafter"/>
</dbReference>
<dbReference type="STRING" id="1192197.JBW_03406"/>
<organism evidence="5 6">
    <name type="scientific">Pelosinus fermentans JBW45</name>
    <dbReference type="NCBI Taxonomy" id="1192197"/>
    <lineage>
        <taxon>Bacteria</taxon>
        <taxon>Bacillati</taxon>
        <taxon>Bacillota</taxon>
        <taxon>Negativicutes</taxon>
        <taxon>Selenomonadales</taxon>
        <taxon>Sporomusaceae</taxon>
        <taxon>Pelosinus</taxon>
    </lineage>
</organism>
<dbReference type="InterPro" id="IPR026891">
    <property type="entry name" value="Fn3-like"/>
</dbReference>
<dbReference type="InterPro" id="IPR044993">
    <property type="entry name" value="BXL"/>
</dbReference>
<dbReference type="HOGENOM" id="CLU_004542_5_3_9"/>
<dbReference type="PRINTS" id="PR00133">
    <property type="entry name" value="GLHYDRLASE3"/>
</dbReference>
<dbReference type="KEGG" id="pft:JBW_03406"/>
<dbReference type="InterPro" id="IPR017853">
    <property type="entry name" value="GH"/>
</dbReference>
<dbReference type="SUPFAM" id="SSF51445">
    <property type="entry name" value="(Trans)glycosidases"/>
    <property type="match status" value="1"/>
</dbReference>
<keyword evidence="5" id="KW-0326">Glycosidase</keyword>
<dbReference type="GO" id="GO:0045493">
    <property type="term" value="P:xylan catabolic process"/>
    <property type="evidence" value="ECO:0007669"/>
    <property type="project" value="InterPro"/>
</dbReference>
<dbReference type="InterPro" id="IPR002772">
    <property type="entry name" value="Glyco_hydro_3_C"/>
</dbReference>
<gene>
    <name evidence="5" type="ORF">JBW_03406</name>
</gene>